<comment type="subcellular location">
    <subcellularLocation>
        <location evidence="1">Nucleus</location>
    </subcellularLocation>
</comment>
<accession>A0ABD3VRP7</accession>
<dbReference type="GO" id="GO:0008033">
    <property type="term" value="P:tRNA processing"/>
    <property type="evidence" value="ECO:0007669"/>
    <property type="project" value="UniProtKB-KW"/>
</dbReference>
<evidence type="ECO:0000313" key="4">
    <source>
        <dbReference type="EMBL" id="KAL3864264.1"/>
    </source>
</evidence>
<dbReference type="SUPFAM" id="SSF89550">
    <property type="entry name" value="PHP domain-like"/>
    <property type="match status" value="1"/>
</dbReference>
<dbReference type="InterPro" id="IPR002738">
    <property type="entry name" value="RNase_P_p30"/>
</dbReference>
<sequence length="297" mass="32789">MAAYMDLNMVSEEPANLFSKLKIAEKLGYDMVAINHVVEDMAVLASASKKEKKKKIVIPHPNEVKVDDAKLRTNSINVSGRPFKQCSRLSTIITDPSAAHRLHSPEVQLYDLIAVQPTSEKTFLLACKTLNVDIITIDVTQKLSYQIKRTLINLAMDRGLFFEIQYSPAIRDNSLRKYTISNAQQLVLMCKGKNVIVTSGCKRPIELRGPLDVANLGVMFGLTEAQAKAAVSTNCRAVLQHAEARRLTKSTIGVERISLPITVDAANGKQNDVSGEPKQKRAKIDDSCLLKDKEAVT</sequence>
<evidence type="ECO:0000313" key="5">
    <source>
        <dbReference type="Proteomes" id="UP001634394"/>
    </source>
</evidence>
<keyword evidence="3" id="KW-0819">tRNA processing</keyword>
<comment type="similarity">
    <text evidence="2">Belongs to the eukaryotic/archaeal RNase P protein component 3 family.</text>
</comment>
<comment type="caution">
    <text evidence="4">The sequence shown here is derived from an EMBL/GenBank/DDBJ whole genome shotgun (WGS) entry which is preliminary data.</text>
</comment>
<name>A0ABD3VRP7_SINWO</name>
<protein>
    <submittedName>
        <fullName evidence="4">Uncharacterized protein</fullName>
    </submittedName>
</protein>
<reference evidence="4 5" key="1">
    <citation type="submission" date="2024-11" db="EMBL/GenBank/DDBJ databases">
        <title>Chromosome-level genome assembly of the freshwater bivalve Anodonta woodiana.</title>
        <authorList>
            <person name="Chen X."/>
        </authorList>
    </citation>
    <scope>NUCLEOTIDE SEQUENCE [LARGE SCALE GENOMIC DNA]</scope>
    <source>
        <strain evidence="4">MN2024</strain>
        <tissue evidence="4">Gills</tissue>
    </source>
</reference>
<dbReference type="GO" id="GO:0005634">
    <property type="term" value="C:nucleus"/>
    <property type="evidence" value="ECO:0007669"/>
    <property type="project" value="UniProtKB-SubCell"/>
</dbReference>
<dbReference type="PANTHER" id="PTHR13031:SF0">
    <property type="entry name" value="RIBONUCLEASE P PROTEIN SUBUNIT P30"/>
    <property type="match status" value="1"/>
</dbReference>
<dbReference type="InterPro" id="IPR016195">
    <property type="entry name" value="Pol/histidinol_Pase-like"/>
</dbReference>
<dbReference type="Pfam" id="PF01876">
    <property type="entry name" value="RNase_P_p30"/>
    <property type="match status" value="1"/>
</dbReference>
<proteinExistence type="inferred from homology"/>
<dbReference type="PANTHER" id="PTHR13031">
    <property type="entry name" value="RIBONUCLEASE P SUBUNIT P30"/>
    <property type="match status" value="1"/>
</dbReference>
<dbReference type="Gene3D" id="3.20.20.140">
    <property type="entry name" value="Metal-dependent hydrolases"/>
    <property type="match status" value="1"/>
</dbReference>
<keyword evidence="5" id="KW-1185">Reference proteome</keyword>
<evidence type="ECO:0000256" key="1">
    <source>
        <dbReference type="ARBA" id="ARBA00004123"/>
    </source>
</evidence>
<evidence type="ECO:0000256" key="2">
    <source>
        <dbReference type="ARBA" id="ARBA00007331"/>
    </source>
</evidence>
<dbReference type="Proteomes" id="UP001634394">
    <property type="component" value="Unassembled WGS sequence"/>
</dbReference>
<dbReference type="EMBL" id="JBJQND010000010">
    <property type="protein sequence ID" value="KAL3864264.1"/>
    <property type="molecule type" value="Genomic_DNA"/>
</dbReference>
<dbReference type="AlphaFoldDB" id="A0ABD3VRP7"/>
<organism evidence="4 5">
    <name type="scientific">Sinanodonta woodiana</name>
    <name type="common">Chinese pond mussel</name>
    <name type="synonym">Anodonta woodiana</name>
    <dbReference type="NCBI Taxonomy" id="1069815"/>
    <lineage>
        <taxon>Eukaryota</taxon>
        <taxon>Metazoa</taxon>
        <taxon>Spiralia</taxon>
        <taxon>Lophotrochozoa</taxon>
        <taxon>Mollusca</taxon>
        <taxon>Bivalvia</taxon>
        <taxon>Autobranchia</taxon>
        <taxon>Heteroconchia</taxon>
        <taxon>Palaeoheterodonta</taxon>
        <taxon>Unionida</taxon>
        <taxon>Unionoidea</taxon>
        <taxon>Unionidae</taxon>
        <taxon>Unioninae</taxon>
        <taxon>Sinanodonta</taxon>
    </lineage>
</organism>
<evidence type="ECO:0000256" key="3">
    <source>
        <dbReference type="ARBA" id="ARBA00022694"/>
    </source>
</evidence>
<gene>
    <name evidence="4" type="ORF">ACJMK2_005965</name>
</gene>